<proteinExistence type="predicted"/>
<name>A0AAV6V807_9ARAC</name>
<evidence type="ECO:0008006" key="3">
    <source>
        <dbReference type="Google" id="ProtNLM"/>
    </source>
</evidence>
<organism evidence="1 2">
    <name type="scientific">Oedothorax gibbosus</name>
    <dbReference type="NCBI Taxonomy" id="931172"/>
    <lineage>
        <taxon>Eukaryota</taxon>
        <taxon>Metazoa</taxon>
        <taxon>Ecdysozoa</taxon>
        <taxon>Arthropoda</taxon>
        <taxon>Chelicerata</taxon>
        <taxon>Arachnida</taxon>
        <taxon>Araneae</taxon>
        <taxon>Araneomorphae</taxon>
        <taxon>Entelegynae</taxon>
        <taxon>Araneoidea</taxon>
        <taxon>Linyphiidae</taxon>
        <taxon>Erigoninae</taxon>
        <taxon>Oedothorax</taxon>
    </lineage>
</organism>
<dbReference type="PROSITE" id="PS51257">
    <property type="entry name" value="PROKAR_LIPOPROTEIN"/>
    <property type="match status" value="1"/>
</dbReference>
<accession>A0AAV6V807</accession>
<gene>
    <name evidence="1" type="ORF">JTE90_008824</name>
</gene>
<dbReference type="Proteomes" id="UP000827092">
    <property type="component" value="Unassembled WGS sequence"/>
</dbReference>
<evidence type="ECO:0000313" key="1">
    <source>
        <dbReference type="EMBL" id="KAG8191761.1"/>
    </source>
</evidence>
<reference evidence="1 2" key="1">
    <citation type="journal article" date="2022" name="Nat. Ecol. Evol.">
        <title>A masculinizing supergene underlies an exaggerated male reproductive morph in a spider.</title>
        <authorList>
            <person name="Hendrickx F."/>
            <person name="De Corte Z."/>
            <person name="Sonet G."/>
            <person name="Van Belleghem S.M."/>
            <person name="Kostlbacher S."/>
            <person name="Vangestel C."/>
        </authorList>
    </citation>
    <scope>NUCLEOTIDE SEQUENCE [LARGE SCALE GENOMIC DNA]</scope>
    <source>
        <strain evidence="1">W744_W776</strain>
    </source>
</reference>
<dbReference type="AlphaFoldDB" id="A0AAV6V807"/>
<comment type="caution">
    <text evidence="1">The sequence shown here is derived from an EMBL/GenBank/DDBJ whole genome shotgun (WGS) entry which is preliminary data.</text>
</comment>
<keyword evidence="2" id="KW-1185">Reference proteome</keyword>
<sequence>MMTRYAAPQPLLQMISCGCTKGCGDTCSCRKAGLKCSSVCKYCYGASCDNIPDVAVVEIPEGKDLSDVEMEDNLLVQDVGDDSSSSPDGDIPP</sequence>
<protein>
    <recommendedName>
        <fullName evidence="3">Tesmin/TSO1-like CXC domain-containing protein</fullName>
    </recommendedName>
</protein>
<evidence type="ECO:0000313" key="2">
    <source>
        <dbReference type="Proteomes" id="UP000827092"/>
    </source>
</evidence>
<dbReference type="EMBL" id="JAFNEN010000153">
    <property type="protein sequence ID" value="KAG8191761.1"/>
    <property type="molecule type" value="Genomic_DNA"/>
</dbReference>